<comment type="similarity">
    <text evidence="1">Belongs to the flavin monoamine oxidase family.</text>
</comment>
<dbReference type="InterPro" id="IPR050703">
    <property type="entry name" value="Flavin_MAO"/>
</dbReference>
<evidence type="ECO:0000313" key="3">
    <source>
        <dbReference type="EMBL" id="NER14278.1"/>
    </source>
</evidence>
<evidence type="ECO:0000313" key="4">
    <source>
        <dbReference type="Proteomes" id="UP000468581"/>
    </source>
</evidence>
<dbReference type="Gene3D" id="3.90.660.20">
    <property type="entry name" value="Protoporphyrinogen oxidase, mitochondrial, domain 2"/>
    <property type="match status" value="1"/>
</dbReference>
<dbReference type="PRINTS" id="PR00420">
    <property type="entry name" value="RNGMNOXGNASE"/>
</dbReference>
<gene>
    <name evidence="3" type="ORF">GWK08_12565</name>
</gene>
<dbReference type="Gene3D" id="3.50.50.60">
    <property type="entry name" value="FAD/NAD(P)-binding domain"/>
    <property type="match status" value="2"/>
</dbReference>
<name>A0A6P0UQL4_9FLAO</name>
<comment type="caution">
    <text evidence="3">The sequence shown here is derived from an EMBL/GenBank/DDBJ whole genome shotgun (WGS) entry which is preliminary data.</text>
</comment>
<feature type="domain" description="Amine oxidase" evidence="2">
    <location>
        <begin position="97"/>
        <end position="343"/>
    </location>
</feature>
<dbReference type="InterPro" id="IPR002937">
    <property type="entry name" value="Amino_oxidase"/>
</dbReference>
<dbReference type="AlphaFoldDB" id="A0A6P0UQL4"/>
<dbReference type="EMBL" id="JAABOO010000003">
    <property type="protein sequence ID" value="NER14278.1"/>
    <property type="molecule type" value="Genomic_DNA"/>
</dbReference>
<dbReference type="SUPFAM" id="SSF51905">
    <property type="entry name" value="FAD/NAD(P)-binding domain"/>
    <property type="match status" value="1"/>
</dbReference>
<feature type="domain" description="Amine oxidase" evidence="2">
    <location>
        <begin position="13"/>
        <end position="81"/>
    </location>
</feature>
<dbReference type="Proteomes" id="UP000468581">
    <property type="component" value="Unassembled WGS sequence"/>
</dbReference>
<protein>
    <submittedName>
        <fullName evidence="3">FAD-dependent oxidoreductase</fullName>
    </submittedName>
</protein>
<accession>A0A6P0UQL4</accession>
<organism evidence="3 4">
    <name type="scientific">Leptobacterium flavescens</name>
    <dbReference type="NCBI Taxonomy" id="472055"/>
    <lineage>
        <taxon>Bacteria</taxon>
        <taxon>Pseudomonadati</taxon>
        <taxon>Bacteroidota</taxon>
        <taxon>Flavobacteriia</taxon>
        <taxon>Flavobacteriales</taxon>
        <taxon>Flavobacteriaceae</taxon>
        <taxon>Leptobacterium</taxon>
    </lineage>
</organism>
<dbReference type="PANTHER" id="PTHR43563:SF14">
    <property type="entry name" value="AMINE OXIDASE"/>
    <property type="match status" value="1"/>
</dbReference>
<evidence type="ECO:0000259" key="2">
    <source>
        <dbReference type="Pfam" id="PF01593"/>
    </source>
</evidence>
<sequence>MNKSEVIIIGAGLSGLATAYYLKKKGISFLILEAADRTGGRIETLRGETGVTMEMGATWFGLKHKALVNLLQDLKLEYFPQYTRGISLFEIADREEPHYFEVPEEEEASYRIKGGTESLIAKLREEIGEENILLNTRVNGIRDRGNELEIDSSDNRKFLTSKVVTTLPPNLLVNTVLFTPDLPGDLKSLCTKTHTWMGESIKFAIEYQKPFWKENNFSGTLFSQTGIIQEQYDHSDQEHTVYALKGFLNGESSRFSLEERKTMVFQQLAQLMGEEAADYISYKDKVWRDEGLTFVPNNGFVMPHQNNGHPLFRESFMNGKLFISGTETASEFPGYMDGAVRAAAEWVDSLS</sequence>
<proteinExistence type="inferred from homology"/>
<dbReference type="GO" id="GO:0016491">
    <property type="term" value="F:oxidoreductase activity"/>
    <property type="evidence" value="ECO:0007669"/>
    <property type="project" value="InterPro"/>
</dbReference>
<keyword evidence="4" id="KW-1185">Reference proteome</keyword>
<dbReference type="PANTHER" id="PTHR43563">
    <property type="entry name" value="AMINE OXIDASE"/>
    <property type="match status" value="1"/>
</dbReference>
<dbReference type="SUPFAM" id="SSF54373">
    <property type="entry name" value="FAD-linked reductases, C-terminal domain"/>
    <property type="match status" value="1"/>
</dbReference>
<dbReference type="Pfam" id="PF01593">
    <property type="entry name" value="Amino_oxidase"/>
    <property type="match status" value="2"/>
</dbReference>
<dbReference type="RefSeq" id="WP_163607570.1">
    <property type="nucleotide sequence ID" value="NZ_JAABOO010000003.1"/>
</dbReference>
<dbReference type="InterPro" id="IPR036188">
    <property type="entry name" value="FAD/NAD-bd_sf"/>
</dbReference>
<evidence type="ECO:0000256" key="1">
    <source>
        <dbReference type="ARBA" id="ARBA00005995"/>
    </source>
</evidence>
<reference evidence="3 4" key="1">
    <citation type="submission" date="2020-01" db="EMBL/GenBank/DDBJ databases">
        <title>Leptobacterium flavescens.</title>
        <authorList>
            <person name="Wang G."/>
        </authorList>
    </citation>
    <scope>NUCLEOTIDE SEQUENCE [LARGE SCALE GENOMIC DNA]</scope>
    <source>
        <strain evidence="3 4">KCTC 22160</strain>
    </source>
</reference>